<evidence type="ECO:0000313" key="1">
    <source>
        <dbReference type="EMBL" id="KIX16002.1"/>
    </source>
</evidence>
<dbReference type="InParanoid" id="A0A0D2GN23"/>
<protein>
    <submittedName>
        <fullName evidence="1">Uncharacterized protein</fullName>
    </submittedName>
</protein>
<dbReference type="EMBL" id="AZAC01000001">
    <property type="protein sequence ID" value="KIX16002.1"/>
    <property type="molecule type" value="Genomic_DNA"/>
</dbReference>
<dbReference type="OrthoDB" id="582074at2"/>
<keyword evidence="2" id="KW-1185">Reference proteome</keyword>
<evidence type="ECO:0000313" key="2">
    <source>
        <dbReference type="Proteomes" id="UP000032233"/>
    </source>
</evidence>
<comment type="caution">
    <text evidence="1">The sequence shown here is derived from an EMBL/GenBank/DDBJ whole genome shotgun (WGS) entry which is preliminary data.</text>
</comment>
<accession>A0A0D2GN23</accession>
<organism evidence="1 2">
    <name type="scientific">Dethiosulfatarculus sandiegensis</name>
    <dbReference type="NCBI Taxonomy" id="1429043"/>
    <lineage>
        <taxon>Bacteria</taxon>
        <taxon>Pseudomonadati</taxon>
        <taxon>Thermodesulfobacteriota</taxon>
        <taxon>Desulfarculia</taxon>
        <taxon>Desulfarculales</taxon>
        <taxon>Desulfarculaceae</taxon>
        <taxon>Dethiosulfatarculus</taxon>
    </lineage>
</organism>
<dbReference type="Proteomes" id="UP000032233">
    <property type="component" value="Unassembled WGS sequence"/>
</dbReference>
<reference evidence="1 2" key="1">
    <citation type="submission" date="2013-11" db="EMBL/GenBank/DDBJ databases">
        <title>Metagenomic analysis of a methanogenic consortium involved in long chain n-alkane degradation.</title>
        <authorList>
            <person name="Davidova I.A."/>
            <person name="Callaghan A.V."/>
            <person name="Wawrik B."/>
            <person name="Pruitt S."/>
            <person name="Marks C."/>
            <person name="Duncan K.E."/>
            <person name="Suflita J.M."/>
        </authorList>
    </citation>
    <scope>NUCLEOTIDE SEQUENCE [LARGE SCALE GENOMIC DNA]</scope>
    <source>
        <strain evidence="1 2">SPR</strain>
    </source>
</reference>
<sequence>MIWESGPWKEEIARIAVSLKKRKGQKRWYEPSYVNFEKEIFFAAYFIRKLQEAHKISDEIKTHTIKASEFKPTKRPVDIMNRYKIEELYNLSNPSGCSLSLMEFCNQIIHSFVFIPSFIDPPLRLDGFFVTSDRKKEISLFHFKIDNVIELLLKISNDCIVYCKMLRDKKTKQIKVVKNSSILDNHTKNFISSINSRHHKSGE</sequence>
<proteinExistence type="predicted"/>
<dbReference type="RefSeq" id="WP_044346028.1">
    <property type="nucleotide sequence ID" value="NZ_AZAC01000001.1"/>
</dbReference>
<name>A0A0D2GN23_9BACT</name>
<gene>
    <name evidence="1" type="ORF">X474_00015</name>
</gene>
<dbReference type="AlphaFoldDB" id="A0A0D2GN23"/>